<comment type="caution">
    <text evidence="10">The sequence shown here is derived from an EMBL/GenBank/DDBJ whole genome shotgun (WGS) entry which is preliminary data.</text>
</comment>
<evidence type="ECO:0000256" key="5">
    <source>
        <dbReference type="ARBA" id="ARBA00023098"/>
    </source>
</evidence>
<keyword evidence="3 8" id="KW-0812">Transmembrane</keyword>
<dbReference type="InterPro" id="IPR002123">
    <property type="entry name" value="Plipid/glycerol_acylTrfase"/>
</dbReference>
<evidence type="ECO:0000259" key="9">
    <source>
        <dbReference type="SMART" id="SM00563"/>
    </source>
</evidence>
<protein>
    <submittedName>
        <fullName evidence="10">Lysophospholipid acyltransferase family protein</fullName>
    </submittedName>
</protein>
<keyword evidence="5" id="KW-0443">Lipid metabolism</keyword>
<organism evidence="10 11">
    <name type="scientific">Thioclava arctica</name>
    <dbReference type="NCBI Taxonomy" id="3238301"/>
    <lineage>
        <taxon>Bacteria</taxon>
        <taxon>Pseudomonadati</taxon>
        <taxon>Pseudomonadota</taxon>
        <taxon>Alphaproteobacteria</taxon>
        <taxon>Rhodobacterales</taxon>
        <taxon>Paracoccaceae</taxon>
        <taxon>Thioclava</taxon>
    </lineage>
</organism>
<gene>
    <name evidence="10" type="ORF">AB4874_18080</name>
</gene>
<keyword evidence="7 10" id="KW-0012">Acyltransferase</keyword>
<feature type="domain" description="Phospholipid/glycerol acyltransferase" evidence="9">
    <location>
        <begin position="87"/>
        <end position="202"/>
    </location>
</feature>
<evidence type="ECO:0000313" key="11">
    <source>
        <dbReference type="Proteomes" id="UP001557465"/>
    </source>
</evidence>
<reference evidence="10 11" key="1">
    <citation type="journal article" date="2011" name="Int. J. Syst. Evol. Microbiol.">
        <title>Zhongshania antarctica gen. nov., sp. nov. and Zhongshania guokunii sp. nov., gammaproteobacteria respectively isolated from coastal attached (fast) ice and surface seawater of the Antarctic.</title>
        <authorList>
            <person name="Li H.J."/>
            <person name="Zhang X.Y."/>
            <person name="Chen C.X."/>
            <person name="Zhang Y.J."/>
            <person name="Gao Z.M."/>
            <person name="Yu Y."/>
            <person name="Chen X.L."/>
            <person name="Chen B."/>
            <person name="Zhang Y.Z."/>
        </authorList>
    </citation>
    <scope>NUCLEOTIDE SEQUENCE [LARGE SCALE GENOMIC DNA]</scope>
    <source>
        <strain evidence="10 11">15-R06ZXC-3</strain>
    </source>
</reference>
<evidence type="ECO:0000313" key="10">
    <source>
        <dbReference type="EMBL" id="MEX1663504.1"/>
    </source>
</evidence>
<dbReference type="RefSeq" id="WP_368393032.1">
    <property type="nucleotide sequence ID" value="NZ_JBFRYC010000017.1"/>
</dbReference>
<evidence type="ECO:0000256" key="7">
    <source>
        <dbReference type="ARBA" id="ARBA00023315"/>
    </source>
</evidence>
<sequence length="275" mass="31255">MTWMAQEPSPKRLTAAGWLRALLRGAVLVALLYGGLVLMLVLRLIERPLHGLNRPWTPYITQVVCRLTFPVLGLGYRVRGRPMEHIGAVVANHGSWLDIFALNACQTLYFVSKAEVARWPMIGWLARATGTVFIRRDPREAKLHQQLFEDRLRAGHHLLFFPEGTSTDTRRVLSFKPTLFAAFFSHGLERILQIQPVTLIYHPPPGEDVRFYGWWGEMGFGPHLLKVLAQRRQGSVEIVFHDPLDAAQFTSRKALALRSEEAVRAGLPYADETER</sequence>
<keyword evidence="4 8" id="KW-1133">Transmembrane helix</keyword>
<keyword evidence="11" id="KW-1185">Reference proteome</keyword>
<evidence type="ECO:0000256" key="3">
    <source>
        <dbReference type="ARBA" id="ARBA00022692"/>
    </source>
</evidence>
<keyword evidence="6 8" id="KW-0472">Membrane</keyword>
<dbReference type="PANTHER" id="PTHR23063:SF52">
    <property type="entry name" value="LYSOPHOSPHATIDYLCHOLINE ACYLTRANSFERASE"/>
    <property type="match status" value="1"/>
</dbReference>
<dbReference type="SMART" id="SM00563">
    <property type="entry name" value="PlsC"/>
    <property type="match status" value="1"/>
</dbReference>
<dbReference type="SUPFAM" id="SSF69593">
    <property type="entry name" value="Glycerol-3-phosphate (1)-acyltransferase"/>
    <property type="match status" value="1"/>
</dbReference>
<dbReference type="PANTHER" id="PTHR23063">
    <property type="entry name" value="PHOSPHOLIPID ACYLTRANSFERASE"/>
    <property type="match status" value="1"/>
</dbReference>
<comment type="subcellular location">
    <subcellularLocation>
        <location evidence="1">Membrane</location>
    </subcellularLocation>
</comment>
<dbReference type="Proteomes" id="UP001557465">
    <property type="component" value="Unassembled WGS sequence"/>
</dbReference>
<evidence type="ECO:0000256" key="6">
    <source>
        <dbReference type="ARBA" id="ARBA00023136"/>
    </source>
</evidence>
<evidence type="ECO:0000256" key="2">
    <source>
        <dbReference type="ARBA" id="ARBA00022679"/>
    </source>
</evidence>
<evidence type="ECO:0000256" key="1">
    <source>
        <dbReference type="ARBA" id="ARBA00004370"/>
    </source>
</evidence>
<keyword evidence="2" id="KW-0808">Transferase</keyword>
<accession>A0ABV3TRV5</accession>
<dbReference type="EMBL" id="JBFRYC010000017">
    <property type="protein sequence ID" value="MEX1663504.1"/>
    <property type="molecule type" value="Genomic_DNA"/>
</dbReference>
<dbReference type="GO" id="GO:0016746">
    <property type="term" value="F:acyltransferase activity"/>
    <property type="evidence" value="ECO:0007669"/>
    <property type="project" value="UniProtKB-KW"/>
</dbReference>
<evidence type="ECO:0000256" key="4">
    <source>
        <dbReference type="ARBA" id="ARBA00022989"/>
    </source>
</evidence>
<evidence type="ECO:0000256" key="8">
    <source>
        <dbReference type="SAM" id="Phobius"/>
    </source>
</evidence>
<dbReference type="CDD" id="cd07989">
    <property type="entry name" value="LPLAT_AGPAT-like"/>
    <property type="match status" value="1"/>
</dbReference>
<feature type="transmembrane region" description="Helical" evidence="8">
    <location>
        <begin position="21"/>
        <end position="44"/>
    </location>
</feature>
<proteinExistence type="predicted"/>
<dbReference type="Pfam" id="PF01553">
    <property type="entry name" value="Acyltransferase"/>
    <property type="match status" value="1"/>
</dbReference>
<name>A0ABV3TRV5_9RHOB</name>